<dbReference type="RefSeq" id="WP_377933661.1">
    <property type="nucleotide sequence ID" value="NZ_JBHUEA010000009.1"/>
</dbReference>
<reference evidence="5" key="1">
    <citation type="journal article" date="2019" name="Int. J. Syst. Evol. Microbiol.">
        <title>The Global Catalogue of Microorganisms (GCM) 10K type strain sequencing project: providing services to taxonomists for standard genome sequencing and annotation.</title>
        <authorList>
            <consortium name="The Broad Institute Genomics Platform"/>
            <consortium name="The Broad Institute Genome Sequencing Center for Infectious Disease"/>
            <person name="Wu L."/>
            <person name="Ma J."/>
        </authorList>
    </citation>
    <scope>NUCLEOTIDE SEQUENCE [LARGE SCALE GENOMIC DNA]</scope>
    <source>
        <strain evidence="5">CGMCC 1.12471</strain>
    </source>
</reference>
<dbReference type="SUPFAM" id="SSF55729">
    <property type="entry name" value="Acyl-CoA N-acyltransferases (Nat)"/>
    <property type="match status" value="1"/>
</dbReference>
<proteinExistence type="predicted"/>
<organism evidence="4 5">
    <name type="scientific">Amnibacterium endophyticum</name>
    <dbReference type="NCBI Taxonomy" id="2109337"/>
    <lineage>
        <taxon>Bacteria</taxon>
        <taxon>Bacillati</taxon>
        <taxon>Actinomycetota</taxon>
        <taxon>Actinomycetes</taxon>
        <taxon>Micrococcales</taxon>
        <taxon>Microbacteriaceae</taxon>
        <taxon>Amnibacterium</taxon>
    </lineage>
</organism>
<dbReference type="Pfam" id="PF00583">
    <property type="entry name" value="Acetyltransf_1"/>
    <property type="match status" value="1"/>
</dbReference>
<dbReference type="EC" id="2.3.-.-" evidence="4"/>
<dbReference type="Proteomes" id="UP001597347">
    <property type="component" value="Unassembled WGS sequence"/>
</dbReference>
<dbReference type="CDD" id="cd04301">
    <property type="entry name" value="NAT_SF"/>
    <property type="match status" value="1"/>
</dbReference>
<protein>
    <submittedName>
        <fullName evidence="4">GNAT family N-acetyltransferase</fullName>
        <ecNumber evidence="4">2.3.-.-</ecNumber>
    </submittedName>
</protein>
<comment type="caution">
    <text evidence="4">The sequence shown here is derived from an EMBL/GenBank/DDBJ whole genome shotgun (WGS) entry which is preliminary data.</text>
</comment>
<keyword evidence="5" id="KW-1185">Reference proteome</keyword>
<dbReference type="Gene3D" id="3.40.630.30">
    <property type="match status" value="1"/>
</dbReference>
<keyword evidence="1 4" id="KW-0808">Transferase</keyword>
<evidence type="ECO:0000313" key="4">
    <source>
        <dbReference type="EMBL" id="MFD1721435.1"/>
    </source>
</evidence>
<name>A0ABW4LFA3_9MICO</name>
<dbReference type="InterPro" id="IPR000182">
    <property type="entry name" value="GNAT_dom"/>
</dbReference>
<keyword evidence="2 4" id="KW-0012">Acyltransferase</keyword>
<feature type="domain" description="N-acetyltransferase" evidence="3">
    <location>
        <begin position="13"/>
        <end position="160"/>
    </location>
</feature>
<gene>
    <name evidence="4" type="ORF">ACFSBI_07730</name>
</gene>
<dbReference type="InterPro" id="IPR016181">
    <property type="entry name" value="Acyl_CoA_acyltransferase"/>
</dbReference>
<evidence type="ECO:0000256" key="2">
    <source>
        <dbReference type="ARBA" id="ARBA00023315"/>
    </source>
</evidence>
<accession>A0ABW4LFA3</accession>
<evidence type="ECO:0000313" key="5">
    <source>
        <dbReference type="Proteomes" id="UP001597347"/>
    </source>
</evidence>
<evidence type="ECO:0000256" key="1">
    <source>
        <dbReference type="ARBA" id="ARBA00022679"/>
    </source>
</evidence>
<dbReference type="GO" id="GO:0016746">
    <property type="term" value="F:acyltransferase activity"/>
    <property type="evidence" value="ECO:0007669"/>
    <property type="project" value="UniProtKB-KW"/>
</dbReference>
<sequence>MRAVELFLGGRTFLLRAAEERDVPALAALLADDDLAAEREDPAGLDPYLIAFRAVDADPAHLLLVAETDGAVVATLQLSLLPGLSRQGALRAQLEGVRVASGHRGGALGSQLVRFALGEARARGAALAQLTTDLRREDAQRFYGRLGFAASHAGLKRPLR</sequence>
<evidence type="ECO:0000259" key="3">
    <source>
        <dbReference type="PROSITE" id="PS51186"/>
    </source>
</evidence>
<dbReference type="InterPro" id="IPR050832">
    <property type="entry name" value="Bact_Acetyltransf"/>
</dbReference>
<dbReference type="EMBL" id="JBHUEA010000009">
    <property type="protein sequence ID" value="MFD1721435.1"/>
    <property type="molecule type" value="Genomic_DNA"/>
</dbReference>
<dbReference type="PROSITE" id="PS51186">
    <property type="entry name" value="GNAT"/>
    <property type="match status" value="1"/>
</dbReference>
<dbReference type="PANTHER" id="PTHR43877">
    <property type="entry name" value="AMINOALKYLPHOSPHONATE N-ACETYLTRANSFERASE-RELATED-RELATED"/>
    <property type="match status" value="1"/>
</dbReference>